<evidence type="ECO:0000259" key="1">
    <source>
        <dbReference type="Pfam" id="PF15655"/>
    </source>
</evidence>
<accession>A0A7D5W3E6</accession>
<gene>
    <name evidence="2" type="ORF">H0H12_13910</name>
</gene>
<dbReference type="Pfam" id="PF15655">
    <property type="entry name" value="Imm-NTF2"/>
    <property type="match status" value="1"/>
</dbReference>
<protein>
    <recommendedName>
        <fullName evidence="1">NTF2 fold immunity protein domain-containing protein</fullName>
    </recommendedName>
</protein>
<dbReference type="EMBL" id="CP059052">
    <property type="protein sequence ID" value="QLJ17190.1"/>
    <property type="molecule type" value="Genomic_DNA"/>
</dbReference>
<organism evidence="2 3">
    <name type="scientific">Pseudomonas putida</name>
    <name type="common">Arthrobacter siderocapsulatus</name>
    <dbReference type="NCBI Taxonomy" id="303"/>
    <lineage>
        <taxon>Bacteria</taxon>
        <taxon>Pseudomonadati</taxon>
        <taxon>Pseudomonadota</taxon>
        <taxon>Gammaproteobacteria</taxon>
        <taxon>Pseudomonadales</taxon>
        <taxon>Pseudomonadaceae</taxon>
        <taxon>Pseudomonas</taxon>
    </lineage>
</organism>
<reference evidence="2 3" key="1">
    <citation type="journal article" date="2009" name="Mikrobiologiia">
        <title>[Phenanthren biodegradation and interaction of Pseudomonas putida BS3701 and Burkholderia sp.BS3702 in plant rhizosphere].</title>
        <authorList>
            <person name="Ovchinnikova A.A."/>
            <person name="Vetrova A.A."/>
            <person name="Filonov A.E."/>
            <person name="Boronin A.M."/>
        </authorList>
    </citation>
    <scope>NUCLEOTIDE SEQUENCE [LARGE SCALE GENOMIC DNA]</scope>
    <source>
        <strain evidence="2 3">BS3701</strain>
    </source>
</reference>
<dbReference type="Proteomes" id="UP000510934">
    <property type="component" value="Chromosome"/>
</dbReference>
<dbReference type="AlphaFoldDB" id="A0A7D5W3E6"/>
<evidence type="ECO:0000313" key="2">
    <source>
        <dbReference type="EMBL" id="QLJ17190.1"/>
    </source>
</evidence>
<evidence type="ECO:0000313" key="3">
    <source>
        <dbReference type="Proteomes" id="UP000510934"/>
    </source>
</evidence>
<proteinExistence type="predicted"/>
<sequence>MREMNCWETEFFDQRKKNMAHGIEDSQLKEKYAKQLEEILDKYVVKDKSNYGRLVDLGCTKPAAYDPATDELEVLDGGGKTLTIQVRQTKGAETCSKMYLVSKDGVWRIKKKEVLSFDDKWRRSPL</sequence>
<dbReference type="InterPro" id="IPR028049">
    <property type="entry name" value="Imm-NTF2"/>
</dbReference>
<name>A0A7D5W3E6_PSEPU</name>
<feature type="domain" description="NTF2 fold immunity protein" evidence="1">
    <location>
        <begin position="3"/>
        <end position="123"/>
    </location>
</feature>